<dbReference type="AlphaFoldDB" id="A0A6J4MGG8"/>
<protein>
    <submittedName>
        <fullName evidence="2">Uncharacterized protein</fullName>
    </submittedName>
</protein>
<proteinExistence type="predicted"/>
<feature type="chain" id="PRO_5027040710" evidence="1">
    <location>
        <begin position="22"/>
        <end position="153"/>
    </location>
</feature>
<keyword evidence="1" id="KW-0732">Signal</keyword>
<dbReference type="EMBL" id="CADCTW010000195">
    <property type="protein sequence ID" value="CAA9358735.1"/>
    <property type="molecule type" value="Genomic_DNA"/>
</dbReference>
<name>A0A6J4MGG8_9BACT</name>
<evidence type="ECO:0000313" key="2">
    <source>
        <dbReference type="EMBL" id="CAA9358735.1"/>
    </source>
</evidence>
<accession>A0A6J4MGG8</accession>
<organism evidence="2">
    <name type="scientific">uncultured Gemmatimonadota bacterium</name>
    <dbReference type="NCBI Taxonomy" id="203437"/>
    <lineage>
        <taxon>Bacteria</taxon>
        <taxon>Pseudomonadati</taxon>
        <taxon>Gemmatimonadota</taxon>
        <taxon>environmental samples</taxon>
    </lineage>
</organism>
<feature type="signal peptide" evidence="1">
    <location>
        <begin position="1"/>
        <end position="21"/>
    </location>
</feature>
<evidence type="ECO:0000256" key="1">
    <source>
        <dbReference type="SAM" id="SignalP"/>
    </source>
</evidence>
<gene>
    <name evidence="2" type="ORF">AVDCRST_MAG68-4226</name>
</gene>
<dbReference type="PROSITE" id="PS51257">
    <property type="entry name" value="PROKAR_LIPOPROTEIN"/>
    <property type="match status" value="1"/>
</dbReference>
<sequence>MTRKLTAFLLLAAGCGSTTGAADRGECPQTREFGNHGCARVLAVFEAPPQLPASYRYHVRAVPARGPSRDPLAAAVTPAPGEVPLNITLWTRLPGSVDTLSVWVVAQLLEDPGPASSAPPTTFAADSVLRVVRFAPIGEVPKTDTVRLTLRRP</sequence>
<reference evidence="2" key="1">
    <citation type="submission" date="2020-02" db="EMBL/GenBank/DDBJ databases">
        <authorList>
            <person name="Meier V. D."/>
        </authorList>
    </citation>
    <scope>NUCLEOTIDE SEQUENCE</scope>
    <source>
        <strain evidence="2">AVDCRST_MAG68</strain>
    </source>
</reference>